<evidence type="ECO:0000313" key="3">
    <source>
        <dbReference type="Proteomes" id="UP000588647"/>
    </source>
</evidence>
<keyword evidence="1" id="KW-0175">Coiled coil</keyword>
<evidence type="ECO:0000313" key="2">
    <source>
        <dbReference type="EMBL" id="MBB4004026.1"/>
    </source>
</evidence>
<proteinExistence type="predicted"/>
<dbReference type="EMBL" id="JACIEM010000004">
    <property type="protein sequence ID" value="MBB4004026.1"/>
    <property type="molecule type" value="Genomic_DNA"/>
</dbReference>
<comment type="caution">
    <text evidence="2">The sequence shown here is derived from an EMBL/GenBank/DDBJ whole genome shotgun (WGS) entry which is preliminary data.</text>
</comment>
<protein>
    <submittedName>
        <fullName evidence="2">Uncharacterized protein</fullName>
    </submittedName>
</protein>
<dbReference type="Gene3D" id="1.10.10.1360">
    <property type="entry name" value="tRNA (Ile)-lysidine synthase"/>
    <property type="match status" value="1"/>
</dbReference>
<dbReference type="AlphaFoldDB" id="A0A7W6HF12"/>
<name>A0A7W6HF12_9HYPH</name>
<organism evidence="2 3">
    <name type="scientific">Aurantimonas endophytica</name>
    <dbReference type="NCBI Taxonomy" id="1522175"/>
    <lineage>
        <taxon>Bacteria</taxon>
        <taxon>Pseudomonadati</taxon>
        <taxon>Pseudomonadota</taxon>
        <taxon>Alphaproteobacteria</taxon>
        <taxon>Hyphomicrobiales</taxon>
        <taxon>Aurantimonadaceae</taxon>
        <taxon>Aurantimonas</taxon>
    </lineage>
</organism>
<sequence length="300" mass="31624">MVLLRPFLGMPGQRLKALVAASGIAAVDDPTNHDLRYERTRLRIKLADLDRAALRHDIARYRRERDALEAAQATVIRESEASGALRLGDDGVLRLGRGAFRQLQGAVAFAFLSRVLRAVSGGDYAPGADSVLRLQEALISPSARVAMTLGGAMIDADPDTITFLREYGRSGIAAVPVGIVDAIIFDGRFRVQVPTGPGLSEARLQAFGATGRGSRVERTLPVLAGGAGLLAVPAALAAKAPAALGQLHVSSLLRWRLLRDLPLAPTPALPLRDHAASGFAAKAPEHVGKAGDTTYLPSSV</sequence>
<reference evidence="2 3" key="1">
    <citation type="submission" date="2020-08" db="EMBL/GenBank/DDBJ databases">
        <title>Genomic Encyclopedia of Type Strains, Phase IV (KMG-IV): sequencing the most valuable type-strain genomes for metagenomic binning, comparative biology and taxonomic classification.</title>
        <authorList>
            <person name="Goeker M."/>
        </authorList>
    </citation>
    <scope>NUCLEOTIDE SEQUENCE [LARGE SCALE GENOMIC DNA]</scope>
    <source>
        <strain evidence="2 3">DSM 103570</strain>
    </source>
</reference>
<gene>
    <name evidence="2" type="ORF">GGR03_003114</name>
</gene>
<accession>A0A7W6HF12</accession>
<feature type="coiled-coil region" evidence="1">
    <location>
        <begin position="51"/>
        <end position="78"/>
    </location>
</feature>
<dbReference type="Proteomes" id="UP000588647">
    <property type="component" value="Unassembled WGS sequence"/>
</dbReference>
<evidence type="ECO:0000256" key="1">
    <source>
        <dbReference type="SAM" id="Coils"/>
    </source>
</evidence>
<keyword evidence="3" id="KW-1185">Reference proteome</keyword>